<proteinExistence type="predicted"/>
<evidence type="ECO:0000313" key="2">
    <source>
        <dbReference type="EMBL" id="CAB4858166.1"/>
    </source>
</evidence>
<reference evidence="1" key="1">
    <citation type="submission" date="2020-05" db="EMBL/GenBank/DDBJ databases">
        <authorList>
            <person name="Chiriac C."/>
            <person name="Salcher M."/>
            <person name="Ghai R."/>
            <person name="Kavagutti S V."/>
        </authorList>
    </citation>
    <scope>NUCLEOTIDE SEQUENCE</scope>
</reference>
<evidence type="ECO:0000313" key="3">
    <source>
        <dbReference type="EMBL" id="CAB5024172.1"/>
    </source>
</evidence>
<protein>
    <submittedName>
        <fullName evidence="1">Unannotated protein</fullName>
    </submittedName>
</protein>
<dbReference type="EMBL" id="CAFABE010000139">
    <property type="protein sequence ID" value="CAB4834690.1"/>
    <property type="molecule type" value="Genomic_DNA"/>
</dbReference>
<organism evidence="1">
    <name type="scientific">freshwater metagenome</name>
    <dbReference type="NCBI Taxonomy" id="449393"/>
    <lineage>
        <taxon>unclassified sequences</taxon>
        <taxon>metagenomes</taxon>
        <taxon>ecological metagenomes</taxon>
    </lineage>
</organism>
<evidence type="ECO:0000313" key="1">
    <source>
        <dbReference type="EMBL" id="CAB4834690.1"/>
    </source>
</evidence>
<dbReference type="AlphaFoldDB" id="A0A6J7AQ94"/>
<dbReference type="EMBL" id="CAFBLT010000001">
    <property type="protein sequence ID" value="CAB4858166.1"/>
    <property type="molecule type" value="Genomic_DNA"/>
</dbReference>
<sequence>MADGSLVGHDPCVDDAPELSSLLASLEDIATRISAIVERNGTVDGVDAELVALERSIVGSLRRLRRAARSAELRRS</sequence>
<dbReference type="EMBL" id="CAFBPM010000010">
    <property type="protein sequence ID" value="CAB5024172.1"/>
    <property type="molecule type" value="Genomic_DNA"/>
</dbReference>
<gene>
    <name evidence="1" type="ORF">UFOPK3164_01727</name>
    <name evidence="2" type="ORF">UFOPK3427_00018</name>
    <name evidence="3" type="ORF">UFOPK4112_01099</name>
</gene>
<name>A0A6J7AQ94_9ZZZZ</name>
<accession>A0A6J7AQ94</accession>